<evidence type="ECO:0000256" key="3">
    <source>
        <dbReference type="ARBA" id="ARBA00022527"/>
    </source>
</evidence>
<keyword evidence="7 10" id="KW-0067">ATP-binding</keyword>
<feature type="domain" description="Protein kinase" evidence="12">
    <location>
        <begin position="156"/>
        <end position="489"/>
    </location>
</feature>
<comment type="catalytic activity">
    <reaction evidence="9">
        <text>L-seryl-[protein] + ATP = O-phospho-L-seryl-[protein] + ADP + H(+)</text>
        <dbReference type="Rhea" id="RHEA:17989"/>
        <dbReference type="Rhea" id="RHEA-COMP:9863"/>
        <dbReference type="Rhea" id="RHEA-COMP:11604"/>
        <dbReference type="ChEBI" id="CHEBI:15378"/>
        <dbReference type="ChEBI" id="CHEBI:29999"/>
        <dbReference type="ChEBI" id="CHEBI:30616"/>
        <dbReference type="ChEBI" id="CHEBI:83421"/>
        <dbReference type="ChEBI" id="CHEBI:456216"/>
        <dbReference type="EC" id="2.7.11.1"/>
    </reaction>
</comment>
<dbReference type="GO" id="GO:0004674">
    <property type="term" value="F:protein serine/threonine kinase activity"/>
    <property type="evidence" value="ECO:0007669"/>
    <property type="project" value="UniProtKB-KW"/>
</dbReference>
<keyword evidence="3" id="KW-0723">Serine/threonine-protein kinase</keyword>
<comment type="similarity">
    <text evidence="1">Belongs to the protein kinase superfamily. STE Ser/Thr protein kinase family. STE20 subfamily.</text>
</comment>
<keyword evidence="6" id="KW-0418">Kinase</keyword>
<gene>
    <name evidence="13" type="ORF">CPATCC_001908</name>
</gene>
<dbReference type="VEuPathDB" id="CryptoDB:CPATCC_0021110"/>
<dbReference type="Proteomes" id="UP000593906">
    <property type="component" value="Chromosome 4"/>
</dbReference>
<feature type="compositionally biased region" description="Low complexity" evidence="11">
    <location>
        <begin position="109"/>
        <end position="118"/>
    </location>
</feature>
<dbReference type="InterPro" id="IPR000719">
    <property type="entry name" value="Prot_kinase_dom"/>
</dbReference>
<evidence type="ECO:0000256" key="1">
    <source>
        <dbReference type="ARBA" id="ARBA00008874"/>
    </source>
</evidence>
<feature type="binding site" evidence="10">
    <location>
        <position position="190"/>
    </location>
    <ligand>
        <name>ATP</name>
        <dbReference type="ChEBI" id="CHEBI:30616"/>
    </ligand>
</feature>
<evidence type="ECO:0000256" key="5">
    <source>
        <dbReference type="ARBA" id="ARBA00022741"/>
    </source>
</evidence>
<name>A0A7S7RGG1_CRYPV</name>
<feature type="compositionally biased region" description="Acidic residues" evidence="11">
    <location>
        <begin position="83"/>
        <end position="96"/>
    </location>
</feature>
<dbReference type="PANTHER" id="PTHR48012">
    <property type="entry name" value="STERILE20-LIKE KINASE, ISOFORM B-RELATED"/>
    <property type="match status" value="1"/>
</dbReference>
<proteinExistence type="inferred from homology"/>
<dbReference type="EMBL" id="CP044419">
    <property type="protein sequence ID" value="QOY42282.1"/>
    <property type="molecule type" value="Genomic_DNA"/>
</dbReference>
<evidence type="ECO:0000256" key="7">
    <source>
        <dbReference type="ARBA" id="ARBA00022840"/>
    </source>
</evidence>
<accession>A0A7S7RGG1</accession>
<evidence type="ECO:0000259" key="12">
    <source>
        <dbReference type="PROSITE" id="PS50011"/>
    </source>
</evidence>
<protein>
    <recommendedName>
        <fullName evidence="2">non-specific serine/threonine protein kinase</fullName>
        <ecNumber evidence="2">2.7.11.1</ecNumber>
    </recommendedName>
</protein>
<dbReference type="Gene3D" id="1.10.510.10">
    <property type="entry name" value="Transferase(Phosphotransferase) domain 1"/>
    <property type="match status" value="1"/>
</dbReference>
<keyword evidence="4" id="KW-0808">Transferase</keyword>
<evidence type="ECO:0000313" key="14">
    <source>
        <dbReference type="Proteomes" id="UP000593906"/>
    </source>
</evidence>
<evidence type="ECO:0000256" key="6">
    <source>
        <dbReference type="ARBA" id="ARBA00022777"/>
    </source>
</evidence>
<comment type="catalytic activity">
    <reaction evidence="8">
        <text>L-threonyl-[protein] + ATP = O-phospho-L-threonyl-[protein] + ADP + H(+)</text>
        <dbReference type="Rhea" id="RHEA:46608"/>
        <dbReference type="Rhea" id="RHEA-COMP:11060"/>
        <dbReference type="Rhea" id="RHEA-COMP:11605"/>
        <dbReference type="ChEBI" id="CHEBI:15378"/>
        <dbReference type="ChEBI" id="CHEBI:30013"/>
        <dbReference type="ChEBI" id="CHEBI:30616"/>
        <dbReference type="ChEBI" id="CHEBI:61977"/>
        <dbReference type="ChEBI" id="CHEBI:456216"/>
        <dbReference type="EC" id="2.7.11.1"/>
    </reaction>
</comment>
<reference evidence="13 14" key="1">
    <citation type="submission" date="2019-09" db="EMBL/GenBank/DDBJ databases">
        <title>Consistent, comparative and evidence-based genome assembly and annotation for Cryptosporidium parvum, C. hominis and C. tyzzeri.</title>
        <authorList>
            <person name="Baptista R.P."/>
            <person name="Li Y."/>
            <person name="Sateriale A."/>
            <person name="Ansell B."/>
            <person name="Jex A."/>
            <person name="Sanders M."/>
            <person name="Brooks K."/>
            <person name="Tracey A."/>
            <person name="Berriman M."/>
            <person name="Striepen B."/>
            <person name="Cotton J.A."/>
            <person name="Kissinger J.C."/>
        </authorList>
    </citation>
    <scope>NUCLEOTIDE SEQUENCE [LARGE SCALE GENOMIC DNA]</scope>
    <source>
        <strain evidence="13 14">IOWA-ATCC</strain>
    </source>
</reference>
<sequence>MEDNIEIYSEIRWLFDGYLSSDLSELRTENNEFDKRTSKDSLTDFLSPVESSIGTKTFENISRSSSVSYKSKNEEDSDRNEYEFESDGEDGEEYYLDSDSNSDKDIEDNNNNNNNNNNKECSPTKNQLVIKHRQINDILINLIKKKNKFESHNFIYHIIKLLGYGYYGTVFLAKMREKEENSNDHLVALKIINFEQIKTDSYHSENHNTTVDIIDQLNDEINILVTMKNHTNVINYIESFYINPHYLAFVTDYISGYTLRDIYKSYGPFSENLICFICEPILKVLNILNNYNYRYKRIHKDIKSNNIMIDYNTCQVKLLDFGVSQILDSVLYHTPKISSGTLQWMSPELIQSKDYDHLTDIWSLGITLLELSTGHIPNIYEIFLPSNNSSNYIDLTHNTTENEKTLEMYIKLLIKENESCCNTNPNKSTSDKEVVNQNQNDHQLIQRNNSIINKIKSFSKNYSDFLNNMLIINPKERPDSYKLLQHPFILSKKKSIKIFNNNFQNIEKELYYFNNSFNIIEFFKQKIIPRIVPNIFYLSKNTSEETVHVNNSQKQNKSMEKINFNYIQDNNNYDYNDNEQSSIKFSLSDSDSDDNINNNSF</sequence>
<dbReference type="PROSITE" id="PS50011">
    <property type="entry name" value="PROTEIN_KINASE_DOM"/>
    <property type="match status" value="1"/>
</dbReference>
<dbReference type="SUPFAM" id="SSF56112">
    <property type="entry name" value="Protein kinase-like (PK-like)"/>
    <property type="match status" value="1"/>
</dbReference>
<evidence type="ECO:0000256" key="2">
    <source>
        <dbReference type="ARBA" id="ARBA00012513"/>
    </source>
</evidence>
<dbReference type="SMART" id="SM00220">
    <property type="entry name" value="S_TKc"/>
    <property type="match status" value="1"/>
</dbReference>
<dbReference type="PANTHER" id="PTHR48012:SF10">
    <property type="entry name" value="FI20177P1"/>
    <property type="match status" value="1"/>
</dbReference>
<evidence type="ECO:0000256" key="11">
    <source>
        <dbReference type="SAM" id="MobiDB-lite"/>
    </source>
</evidence>
<organism evidence="13 14">
    <name type="scientific">Cryptosporidium parvum</name>
    <dbReference type="NCBI Taxonomy" id="5807"/>
    <lineage>
        <taxon>Eukaryota</taxon>
        <taxon>Sar</taxon>
        <taxon>Alveolata</taxon>
        <taxon>Apicomplexa</taxon>
        <taxon>Conoidasida</taxon>
        <taxon>Coccidia</taxon>
        <taxon>Eucoccidiorida</taxon>
        <taxon>Eimeriorina</taxon>
        <taxon>Cryptosporidiidae</taxon>
        <taxon>Cryptosporidium</taxon>
    </lineage>
</organism>
<dbReference type="PROSITE" id="PS00107">
    <property type="entry name" value="PROTEIN_KINASE_ATP"/>
    <property type="match status" value="1"/>
</dbReference>
<dbReference type="GO" id="GO:0005737">
    <property type="term" value="C:cytoplasm"/>
    <property type="evidence" value="ECO:0007669"/>
    <property type="project" value="TreeGrafter"/>
</dbReference>
<dbReference type="OMA" id="CKAIRIS"/>
<dbReference type="Gene3D" id="3.30.200.20">
    <property type="entry name" value="Phosphorylase Kinase, domain 1"/>
    <property type="match status" value="1"/>
</dbReference>
<dbReference type="Pfam" id="PF00069">
    <property type="entry name" value="Pkinase"/>
    <property type="match status" value="1"/>
</dbReference>
<dbReference type="InterPro" id="IPR017441">
    <property type="entry name" value="Protein_kinase_ATP_BS"/>
</dbReference>
<keyword evidence="5 10" id="KW-0547">Nucleotide-binding</keyword>
<feature type="region of interest" description="Disordered" evidence="11">
    <location>
        <begin position="64"/>
        <end position="125"/>
    </location>
</feature>
<feature type="compositionally biased region" description="Basic and acidic residues" evidence="11">
    <location>
        <begin position="71"/>
        <end position="82"/>
    </location>
</feature>
<dbReference type="AlphaFoldDB" id="A0A7S7RGG1"/>
<evidence type="ECO:0000256" key="8">
    <source>
        <dbReference type="ARBA" id="ARBA00047899"/>
    </source>
</evidence>
<dbReference type="InterPro" id="IPR011009">
    <property type="entry name" value="Kinase-like_dom_sf"/>
</dbReference>
<evidence type="ECO:0000313" key="13">
    <source>
        <dbReference type="EMBL" id="QOY42282.1"/>
    </source>
</evidence>
<dbReference type="EC" id="2.7.11.1" evidence="2"/>
<dbReference type="InterPro" id="IPR050629">
    <property type="entry name" value="STE20/SPS1-PAK"/>
</dbReference>
<dbReference type="GO" id="GO:0005524">
    <property type="term" value="F:ATP binding"/>
    <property type="evidence" value="ECO:0007669"/>
    <property type="project" value="UniProtKB-UniRule"/>
</dbReference>
<evidence type="ECO:0000256" key="4">
    <source>
        <dbReference type="ARBA" id="ARBA00022679"/>
    </source>
</evidence>
<evidence type="ECO:0000256" key="9">
    <source>
        <dbReference type="ARBA" id="ARBA00048679"/>
    </source>
</evidence>
<evidence type="ECO:0000256" key="10">
    <source>
        <dbReference type="PROSITE-ProRule" id="PRU10141"/>
    </source>
</evidence>